<keyword evidence="3" id="KW-1185">Reference proteome</keyword>
<organism evidence="2 3">
    <name type="scientific">Cardiocondyla obscurior</name>
    <dbReference type="NCBI Taxonomy" id="286306"/>
    <lineage>
        <taxon>Eukaryota</taxon>
        <taxon>Metazoa</taxon>
        <taxon>Ecdysozoa</taxon>
        <taxon>Arthropoda</taxon>
        <taxon>Hexapoda</taxon>
        <taxon>Insecta</taxon>
        <taxon>Pterygota</taxon>
        <taxon>Neoptera</taxon>
        <taxon>Endopterygota</taxon>
        <taxon>Hymenoptera</taxon>
        <taxon>Apocrita</taxon>
        <taxon>Aculeata</taxon>
        <taxon>Formicoidea</taxon>
        <taxon>Formicidae</taxon>
        <taxon>Myrmicinae</taxon>
        <taxon>Cardiocondyla</taxon>
    </lineage>
</organism>
<feature type="compositionally biased region" description="Low complexity" evidence="1">
    <location>
        <begin position="59"/>
        <end position="71"/>
    </location>
</feature>
<evidence type="ECO:0000256" key="1">
    <source>
        <dbReference type="SAM" id="MobiDB-lite"/>
    </source>
</evidence>
<evidence type="ECO:0000313" key="2">
    <source>
        <dbReference type="EMBL" id="KAL0101383.1"/>
    </source>
</evidence>
<dbReference type="AlphaFoldDB" id="A0AAW2ECH4"/>
<name>A0AAW2ECH4_9HYME</name>
<comment type="caution">
    <text evidence="2">The sequence shown here is derived from an EMBL/GenBank/DDBJ whole genome shotgun (WGS) entry which is preliminary data.</text>
</comment>
<dbReference type="Proteomes" id="UP001430953">
    <property type="component" value="Unassembled WGS sequence"/>
</dbReference>
<reference evidence="2 3" key="1">
    <citation type="submission" date="2023-03" db="EMBL/GenBank/DDBJ databases">
        <title>High recombination rates correlate with genetic variation in Cardiocondyla obscurior ants.</title>
        <authorList>
            <person name="Errbii M."/>
        </authorList>
    </citation>
    <scope>NUCLEOTIDE SEQUENCE [LARGE SCALE GENOMIC DNA]</scope>
    <source>
        <strain evidence="2">Alpha-2009</strain>
        <tissue evidence="2">Whole body</tissue>
    </source>
</reference>
<evidence type="ECO:0000313" key="3">
    <source>
        <dbReference type="Proteomes" id="UP001430953"/>
    </source>
</evidence>
<feature type="region of interest" description="Disordered" evidence="1">
    <location>
        <begin position="51"/>
        <end position="71"/>
    </location>
</feature>
<dbReference type="EMBL" id="JADYXP020000024">
    <property type="protein sequence ID" value="KAL0101383.1"/>
    <property type="molecule type" value="Genomic_DNA"/>
</dbReference>
<proteinExistence type="predicted"/>
<accession>A0AAW2ECH4</accession>
<sequence length="71" mass="8253">MSRRRCAEQSARSLSDTYSYKLTAVHQTRRVCNTGCIFLIQRDVIGICKKKKEKEKNRSNSSKRSIISETR</sequence>
<gene>
    <name evidence="2" type="ORF">PUN28_018899</name>
</gene>
<protein>
    <submittedName>
        <fullName evidence="2">Uncharacterized protein</fullName>
    </submittedName>
</protein>